<dbReference type="EMBL" id="JAETXX010000001">
    <property type="protein sequence ID" value="MCF8713423.1"/>
    <property type="molecule type" value="Genomic_DNA"/>
</dbReference>
<protein>
    <submittedName>
        <fullName evidence="6">Efflux RND transporter periplasmic adaptor subunit</fullName>
    </submittedName>
</protein>
<name>A0ABS9IZ19_9FLAO</name>
<feature type="domain" description="Multidrug resistance protein MdtA-like C-terminal permuted SH3" evidence="5">
    <location>
        <begin position="308"/>
        <end position="373"/>
    </location>
</feature>
<feature type="domain" description="CzcB-like alpha-helical hairpin" evidence="3">
    <location>
        <begin position="136"/>
        <end position="191"/>
    </location>
</feature>
<feature type="coiled-coil region" evidence="2">
    <location>
        <begin position="33"/>
        <end position="67"/>
    </location>
</feature>
<dbReference type="Gene3D" id="2.40.30.170">
    <property type="match status" value="1"/>
</dbReference>
<accession>A0ABS9IZ19</accession>
<evidence type="ECO:0000259" key="5">
    <source>
        <dbReference type="Pfam" id="PF25967"/>
    </source>
</evidence>
<dbReference type="InterPro" id="IPR058627">
    <property type="entry name" value="MdtA-like_C"/>
</dbReference>
<evidence type="ECO:0000313" key="6">
    <source>
        <dbReference type="EMBL" id="MCF8713423.1"/>
    </source>
</evidence>
<dbReference type="RefSeq" id="WP_236957394.1">
    <property type="nucleotide sequence ID" value="NZ_JAETXX010000001.1"/>
</dbReference>
<dbReference type="Pfam" id="PF25954">
    <property type="entry name" value="Beta-barrel_RND_2"/>
    <property type="match status" value="1"/>
</dbReference>
<evidence type="ECO:0000256" key="2">
    <source>
        <dbReference type="SAM" id="Coils"/>
    </source>
</evidence>
<comment type="caution">
    <text evidence="6">The sequence shown here is derived from an EMBL/GenBank/DDBJ whole genome shotgun (WGS) entry which is preliminary data.</text>
</comment>
<dbReference type="InterPro" id="IPR006143">
    <property type="entry name" value="RND_pump_MFP"/>
</dbReference>
<dbReference type="InterPro" id="IPR058792">
    <property type="entry name" value="Beta-barrel_RND_2"/>
</dbReference>
<evidence type="ECO:0000259" key="4">
    <source>
        <dbReference type="Pfam" id="PF25954"/>
    </source>
</evidence>
<keyword evidence="7" id="KW-1185">Reference proteome</keyword>
<evidence type="ECO:0000259" key="3">
    <source>
        <dbReference type="Pfam" id="PF25893"/>
    </source>
</evidence>
<dbReference type="SUPFAM" id="SSF111369">
    <property type="entry name" value="HlyD-like secretion proteins"/>
    <property type="match status" value="1"/>
</dbReference>
<dbReference type="Gene3D" id="2.40.50.100">
    <property type="match status" value="1"/>
</dbReference>
<sequence length="387" mass="42564">MKQTYLIILTALILASCGGDNKSVEDVIESGNLEQIKAKREQVNAEHDALSADLKALNQAVKKLDTTKNYALVTTFVAKDSLFNHYIELQGSVSTKENIIINAEYSGALQQVLVKEGQEVRKGQVLARIDEGGLGAQLAQLKAQESLSQTTYERQKRLWEQNIGSEIQYLQAETQYESNKSAVSQLESQLAKATVVAPFSGTIEEIMSDQGSNVSMGTPLMRIVSLSNMYIESEVPEKYLASIEKGTKVIADFPVINKKIDTEIRQVSNYINPNNRSFKIEVGVPNKDGLIKPNLTAKVVINDYTSENAFLIPQSVISENSEGNQYVYIATNINGSNEAEVHQSIIQTGKTQGDLVEILEGIKAGDHIIKEGARSVQEGQNVQILKQ</sequence>
<dbReference type="Pfam" id="PF25967">
    <property type="entry name" value="RND-MFP_C"/>
    <property type="match status" value="1"/>
</dbReference>
<dbReference type="PANTHER" id="PTHR30469:SF15">
    <property type="entry name" value="HLYD FAMILY OF SECRETION PROTEINS"/>
    <property type="match status" value="1"/>
</dbReference>
<organism evidence="6 7">
    <name type="scientific">Joostella atrarenae</name>
    <dbReference type="NCBI Taxonomy" id="679257"/>
    <lineage>
        <taxon>Bacteria</taxon>
        <taxon>Pseudomonadati</taxon>
        <taxon>Bacteroidota</taxon>
        <taxon>Flavobacteriia</taxon>
        <taxon>Flavobacteriales</taxon>
        <taxon>Flavobacteriaceae</taxon>
        <taxon>Joostella</taxon>
    </lineage>
</organism>
<evidence type="ECO:0000256" key="1">
    <source>
        <dbReference type="ARBA" id="ARBA00009477"/>
    </source>
</evidence>
<dbReference type="Proteomes" id="UP000829517">
    <property type="component" value="Unassembled WGS sequence"/>
</dbReference>
<dbReference type="Gene3D" id="2.40.420.20">
    <property type="match status" value="1"/>
</dbReference>
<dbReference type="InterPro" id="IPR058648">
    <property type="entry name" value="HH_CzcB-like"/>
</dbReference>
<keyword evidence="2" id="KW-0175">Coiled coil</keyword>
<reference evidence="6 7" key="1">
    <citation type="submission" date="2021-01" db="EMBL/GenBank/DDBJ databases">
        <title>Genome sequencing of Joostella atrarenae M1-2 (= KCTC 23194).</title>
        <authorList>
            <person name="Zakaria M.R."/>
            <person name="Lam M.Q."/>
            <person name="Chong C.S."/>
        </authorList>
    </citation>
    <scope>NUCLEOTIDE SEQUENCE [LARGE SCALE GENOMIC DNA]</scope>
    <source>
        <strain evidence="6 7">M1-2</strain>
    </source>
</reference>
<feature type="domain" description="CusB-like beta-barrel" evidence="4">
    <location>
        <begin position="231"/>
        <end position="302"/>
    </location>
</feature>
<dbReference type="PROSITE" id="PS51257">
    <property type="entry name" value="PROKAR_LIPOPROTEIN"/>
    <property type="match status" value="1"/>
</dbReference>
<dbReference type="Gene3D" id="1.10.287.470">
    <property type="entry name" value="Helix hairpin bin"/>
    <property type="match status" value="1"/>
</dbReference>
<gene>
    <name evidence="6" type="ORF">JM658_01160</name>
</gene>
<evidence type="ECO:0000313" key="7">
    <source>
        <dbReference type="Proteomes" id="UP000829517"/>
    </source>
</evidence>
<dbReference type="PANTHER" id="PTHR30469">
    <property type="entry name" value="MULTIDRUG RESISTANCE PROTEIN MDTA"/>
    <property type="match status" value="1"/>
</dbReference>
<dbReference type="Pfam" id="PF25893">
    <property type="entry name" value="HH_CzcB"/>
    <property type="match status" value="1"/>
</dbReference>
<dbReference type="NCBIfam" id="TIGR01730">
    <property type="entry name" value="RND_mfp"/>
    <property type="match status" value="1"/>
</dbReference>
<proteinExistence type="inferred from homology"/>
<comment type="similarity">
    <text evidence="1">Belongs to the membrane fusion protein (MFP) (TC 8.A.1) family.</text>
</comment>